<proteinExistence type="predicted"/>
<protein>
    <submittedName>
        <fullName evidence="3">Mucin</fullName>
    </submittedName>
</protein>
<sequence>MVKHWSQKLWLVALYATLCATLTAAEGDTEGQNQAENNPEPNPGADEQTSLQDEVTHGYTDEDCLQHTGQKNNGEHVYKKCTLICDGDQASIVGEGKPCWMNSTTATEELPPPRPMARTGGNSNQGICKDGQCVSNEDDTPEVQMTE</sequence>
<feature type="signal peptide" evidence="2">
    <location>
        <begin position="1"/>
        <end position="25"/>
    </location>
</feature>
<dbReference type="AlphaFoldDB" id="A0A131Z743"/>
<evidence type="ECO:0000313" key="3">
    <source>
        <dbReference type="EMBL" id="JAP86610.1"/>
    </source>
</evidence>
<name>A0A131Z743_RHIAP</name>
<reference evidence="3" key="1">
    <citation type="journal article" date="2016" name="Ticks Tick Borne Dis.">
        <title>De novo assembly and annotation of the salivary gland transcriptome of Rhipicephalus appendiculatus male and female ticks during blood feeding.</title>
        <authorList>
            <person name="de Castro M.H."/>
            <person name="de Klerk D."/>
            <person name="Pienaar R."/>
            <person name="Latif A.A."/>
            <person name="Rees D.J."/>
            <person name="Mans B.J."/>
        </authorList>
    </citation>
    <scope>NUCLEOTIDE SEQUENCE</scope>
    <source>
        <tissue evidence="3">Salivary glands</tissue>
    </source>
</reference>
<feature type="region of interest" description="Disordered" evidence="1">
    <location>
        <begin position="27"/>
        <end position="61"/>
    </location>
</feature>
<organism evidence="3">
    <name type="scientific">Rhipicephalus appendiculatus</name>
    <name type="common">Brown ear tick</name>
    <dbReference type="NCBI Taxonomy" id="34631"/>
    <lineage>
        <taxon>Eukaryota</taxon>
        <taxon>Metazoa</taxon>
        <taxon>Ecdysozoa</taxon>
        <taxon>Arthropoda</taxon>
        <taxon>Chelicerata</taxon>
        <taxon>Arachnida</taxon>
        <taxon>Acari</taxon>
        <taxon>Parasitiformes</taxon>
        <taxon>Ixodida</taxon>
        <taxon>Ixodoidea</taxon>
        <taxon>Ixodidae</taxon>
        <taxon>Rhipicephalinae</taxon>
        <taxon>Rhipicephalus</taxon>
        <taxon>Rhipicephalus</taxon>
    </lineage>
</organism>
<feature type="region of interest" description="Disordered" evidence="1">
    <location>
        <begin position="103"/>
        <end position="147"/>
    </location>
</feature>
<feature type="compositionally biased region" description="Low complexity" evidence="1">
    <location>
        <begin position="27"/>
        <end position="45"/>
    </location>
</feature>
<dbReference type="EMBL" id="GEDV01001947">
    <property type="protein sequence ID" value="JAP86610.1"/>
    <property type="molecule type" value="Transcribed_RNA"/>
</dbReference>
<feature type="chain" id="PRO_5007286903" evidence="2">
    <location>
        <begin position="26"/>
        <end position="147"/>
    </location>
</feature>
<keyword evidence="2" id="KW-0732">Signal</keyword>
<accession>A0A131Z743</accession>
<evidence type="ECO:0000256" key="2">
    <source>
        <dbReference type="SAM" id="SignalP"/>
    </source>
</evidence>
<evidence type="ECO:0000256" key="1">
    <source>
        <dbReference type="SAM" id="MobiDB-lite"/>
    </source>
</evidence>